<comment type="caution">
    <text evidence="2">The sequence shown here is derived from an EMBL/GenBank/DDBJ whole genome shotgun (WGS) entry which is preliminary data.</text>
</comment>
<name>A0ABU5QHW7_9BACT</name>
<dbReference type="Pfam" id="PF01850">
    <property type="entry name" value="PIN"/>
    <property type="match status" value="1"/>
</dbReference>
<reference evidence="2 3" key="1">
    <citation type="submission" date="2023-12" db="EMBL/GenBank/DDBJ databases">
        <title>Novel species of the genus Arcicella isolated from rivers.</title>
        <authorList>
            <person name="Lu H."/>
        </authorList>
    </citation>
    <scope>NUCLEOTIDE SEQUENCE [LARGE SCALE GENOMIC DNA]</scope>
    <source>
        <strain evidence="2 3">LMG 21963</strain>
    </source>
</reference>
<dbReference type="InterPro" id="IPR002716">
    <property type="entry name" value="PIN_dom"/>
</dbReference>
<feature type="domain" description="PIN" evidence="1">
    <location>
        <begin position="4"/>
        <end position="121"/>
    </location>
</feature>
<accession>A0ABU5QHW7</accession>
<keyword evidence="3" id="KW-1185">Reference proteome</keyword>
<dbReference type="SUPFAM" id="SSF88723">
    <property type="entry name" value="PIN domain-like"/>
    <property type="match status" value="1"/>
</dbReference>
<evidence type="ECO:0000259" key="1">
    <source>
        <dbReference type="Pfam" id="PF01850"/>
    </source>
</evidence>
<protein>
    <submittedName>
        <fullName evidence="2">Type II toxin-antitoxin system VapC family toxin</fullName>
    </submittedName>
</protein>
<evidence type="ECO:0000313" key="2">
    <source>
        <dbReference type="EMBL" id="MEA5256424.1"/>
    </source>
</evidence>
<dbReference type="InterPro" id="IPR052919">
    <property type="entry name" value="TA_system_RNase"/>
</dbReference>
<dbReference type="PANTHER" id="PTHR36173">
    <property type="entry name" value="RIBONUCLEASE VAPC16-RELATED"/>
    <property type="match status" value="1"/>
</dbReference>
<dbReference type="EMBL" id="JAYFUL010000001">
    <property type="protein sequence ID" value="MEA5256424.1"/>
    <property type="molecule type" value="Genomic_DNA"/>
</dbReference>
<organism evidence="2 3">
    <name type="scientific">Arcicella aquatica</name>
    <dbReference type="NCBI Taxonomy" id="217141"/>
    <lineage>
        <taxon>Bacteria</taxon>
        <taxon>Pseudomonadati</taxon>
        <taxon>Bacteroidota</taxon>
        <taxon>Cytophagia</taxon>
        <taxon>Cytophagales</taxon>
        <taxon>Flectobacillaceae</taxon>
        <taxon>Arcicella</taxon>
    </lineage>
</organism>
<dbReference type="InterPro" id="IPR029060">
    <property type="entry name" value="PIN-like_dom_sf"/>
</dbReference>
<sequence>MKLLLDTHTFIWFVENDLNLPGKLKTEIENPVNEIYISVVSLWEIAVKVSLGKLAMTIDIPKLIIKIEECGFFTLPILAEHIVCVSSLPFHHREPFDRMLIAQTLCEKMTIVSRDGSFSEYHVDLLW</sequence>
<dbReference type="Proteomes" id="UP001304671">
    <property type="component" value="Unassembled WGS sequence"/>
</dbReference>
<dbReference type="PANTHER" id="PTHR36173:SF2">
    <property type="entry name" value="RIBONUCLEASE VAPC16"/>
    <property type="match status" value="1"/>
</dbReference>
<dbReference type="RefSeq" id="WP_323246217.1">
    <property type="nucleotide sequence ID" value="NZ_JAYFUL010000001.1"/>
</dbReference>
<evidence type="ECO:0000313" key="3">
    <source>
        <dbReference type="Proteomes" id="UP001304671"/>
    </source>
</evidence>
<dbReference type="CDD" id="cd09872">
    <property type="entry name" value="PIN_Sll0205-like"/>
    <property type="match status" value="1"/>
</dbReference>
<proteinExistence type="predicted"/>
<dbReference type="InterPro" id="IPR041705">
    <property type="entry name" value="PIN_Sll0205"/>
</dbReference>
<gene>
    <name evidence="2" type="ORF">VB264_01430</name>
</gene>
<dbReference type="Gene3D" id="3.40.50.1010">
    <property type="entry name" value="5'-nuclease"/>
    <property type="match status" value="1"/>
</dbReference>